<accession>A0A399R8I6</accession>
<sequence length="350" mass="37007">MCLLATLVAGAGAASAQTSAQCYWDDLECRTVEGGLAAASPGQIDTVADAITGTRARFETHFGRPAPQVAVVEGTGRLDAQRGQLETDGYPAALPWITRAQKEDLKTAAIRKQVVDQLPPGTPDAVINGAVQQALSKISKVSGESEDEIAAAKASEASALNHEIGHVLFMEAYWPDRESSGGKHYGGPAPDWFDETAALLMEDDSMQQGRWDRLLDTYAEPDGFIPLDQLFSMQHPLLAAVQAYRGKDGATGSQTGAIVITGEEADRLLRAADIPDPELFYRQGLGLARYMMETSGNPAIFGAIAEGLASGETMESWLAADGAAAGLPGTVEALEAAFLDWLSTNAADRP</sequence>
<keyword evidence="1" id="KW-0732">Signal</keyword>
<keyword evidence="3" id="KW-1185">Reference proteome</keyword>
<comment type="caution">
    <text evidence="2">The sequence shown here is derived from an EMBL/GenBank/DDBJ whole genome shotgun (WGS) entry which is preliminary data.</text>
</comment>
<dbReference type="Proteomes" id="UP000266385">
    <property type="component" value="Unassembled WGS sequence"/>
</dbReference>
<protein>
    <submittedName>
        <fullName evidence="2">Uncharacterized protein</fullName>
    </submittedName>
</protein>
<gene>
    <name evidence="2" type="ORF">D1223_17775</name>
</gene>
<evidence type="ECO:0000256" key="1">
    <source>
        <dbReference type="SAM" id="SignalP"/>
    </source>
</evidence>
<feature type="signal peptide" evidence="1">
    <location>
        <begin position="1"/>
        <end position="20"/>
    </location>
</feature>
<proteinExistence type="predicted"/>
<reference evidence="2 3" key="1">
    <citation type="submission" date="2018-08" db="EMBL/GenBank/DDBJ databases">
        <title>Henriciella mobilis sp. nov., isolated from seawater.</title>
        <authorList>
            <person name="Cheng H."/>
            <person name="Wu Y.-H."/>
            <person name="Xu X.-W."/>
            <person name="Guo L.-L."/>
        </authorList>
    </citation>
    <scope>NUCLEOTIDE SEQUENCE [LARGE SCALE GENOMIC DNA]</scope>
    <source>
        <strain evidence="2 3">JN25</strain>
    </source>
</reference>
<feature type="chain" id="PRO_5017343752" evidence="1">
    <location>
        <begin position="21"/>
        <end position="350"/>
    </location>
</feature>
<dbReference type="EMBL" id="QWFX01000016">
    <property type="protein sequence ID" value="RIJ26791.1"/>
    <property type="molecule type" value="Genomic_DNA"/>
</dbReference>
<organism evidence="2 3">
    <name type="scientific">Henriciella mobilis</name>
    <dbReference type="NCBI Taxonomy" id="2305467"/>
    <lineage>
        <taxon>Bacteria</taxon>
        <taxon>Pseudomonadati</taxon>
        <taxon>Pseudomonadota</taxon>
        <taxon>Alphaproteobacteria</taxon>
        <taxon>Hyphomonadales</taxon>
        <taxon>Hyphomonadaceae</taxon>
        <taxon>Henriciella</taxon>
    </lineage>
</organism>
<evidence type="ECO:0000313" key="3">
    <source>
        <dbReference type="Proteomes" id="UP000266385"/>
    </source>
</evidence>
<name>A0A399R8I6_9PROT</name>
<evidence type="ECO:0000313" key="2">
    <source>
        <dbReference type="EMBL" id="RIJ26791.1"/>
    </source>
</evidence>
<dbReference type="AlphaFoldDB" id="A0A399R8I6"/>